<dbReference type="VEuPathDB" id="GiardiaDB:QR46_4424"/>
<dbReference type="AlphaFoldDB" id="A0A132NNM3"/>
<sequence>MVQLMIEIVASDGKTWKFGAVELDTFLANHRELLEDGKLKLDYPSNIVEHVVEWISTLGRESISSQNEQKNKELRQQFFLLLSKEELLSTLEVAEKIGLNSLLDSGAQYVADLLSNMTDAEMKAYLGVEADPLTVDAEEKVRELLKYVTEEQV</sequence>
<feature type="domain" description="SKP1 component dimerisation" evidence="1">
    <location>
        <begin position="101"/>
        <end position="143"/>
    </location>
</feature>
<reference evidence="2 3" key="1">
    <citation type="journal article" date="2015" name="Mol. Biochem. Parasitol.">
        <title>Identification of polymorphic genes for use in assemblage B genotyping assays through comparative genomics of multiple assemblage B Giardia duodenalis isolates.</title>
        <authorList>
            <person name="Wielinga C."/>
            <person name="Thompson R.C."/>
            <person name="Monis P."/>
            <person name="Ryan U."/>
        </authorList>
    </citation>
    <scope>NUCLEOTIDE SEQUENCE [LARGE SCALE GENOMIC DNA]</scope>
    <source>
        <strain evidence="2 3">BAH15c1</strain>
    </source>
</reference>
<gene>
    <name evidence="2" type="ORF">QR46_4424</name>
</gene>
<dbReference type="GO" id="GO:0006511">
    <property type="term" value="P:ubiquitin-dependent protein catabolic process"/>
    <property type="evidence" value="ECO:0007669"/>
    <property type="project" value="InterPro"/>
</dbReference>
<organism evidence="2 3">
    <name type="scientific">Giardia duodenalis assemblage B</name>
    <dbReference type="NCBI Taxonomy" id="1394984"/>
    <lineage>
        <taxon>Eukaryota</taxon>
        <taxon>Metamonada</taxon>
        <taxon>Diplomonadida</taxon>
        <taxon>Hexamitidae</taxon>
        <taxon>Giardiinae</taxon>
        <taxon>Giardia</taxon>
    </lineage>
</organism>
<dbReference type="Gene3D" id="3.30.710.10">
    <property type="entry name" value="Potassium Channel Kv1.1, Chain A"/>
    <property type="match status" value="1"/>
</dbReference>
<dbReference type="InterPro" id="IPR016072">
    <property type="entry name" value="Skp1_comp_dimer"/>
</dbReference>
<comment type="caution">
    <text evidence="2">The sequence shown here is derived from an EMBL/GenBank/DDBJ whole genome shotgun (WGS) entry which is preliminary data.</text>
</comment>
<evidence type="ECO:0000259" key="1">
    <source>
        <dbReference type="Pfam" id="PF01466"/>
    </source>
</evidence>
<proteinExistence type="predicted"/>
<dbReference type="OrthoDB" id="10253859at2759"/>
<evidence type="ECO:0000313" key="3">
    <source>
        <dbReference type="Proteomes" id="UP000070089"/>
    </source>
</evidence>
<dbReference type="Proteomes" id="UP000070089">
    <property type="component" value="Unassembled WGS sequence"/>
</dbReference>
<name>A0A132NNM3_GIAIN</name>
<dbReference type="Pfam" id="PF01466">
    <property type="entry name" value="Skp1"/>
    <property type="match status" value="1"/>
</dbReference>
<dbReference type="InterPro" id="IPR011333">
    <property type="entry name" value="SKP1/BTB/POZ_sf"/>
</dbReference>
<dbReference type="InterPro" id="IPR036296">
    <property type="entry name" value="SKP1-like_dim_sf"/>
</dbReference>
<protein>
    <recommendedName>
        <fullName evidence="1">SKP1 component dimerisation domain-containing protein</fullName>
    </recommendedName>
</protein>
<dbReference type="SUPFAM" id="SSF81382">
    <property type="entry name" value="Skp1 dimerisation domain-like"/>
    <property type="match status" value="1"/>
</dbReference>
<dbReference type="EMBL" id="JXTI01000170">
    <property type="protein sequence ID" value="KWX11608.1"/>
    <property type="molecule type" value="Genomic_DNA"/>
</dbReference>
<accession>A0A132NNM3</accession>
<evidence type="ECO:0000313" key="2">
    <source>
        <dbReference type="EMBL" id="KWX11608.1"/>
    </source>
</evidence>